<dbReference type="Gene3D" id="2.40.50.140">
    <property type="entry name" value="Nucleic acid-binding proteins"/>
    <property type="match status" value="1"/>
</dbReference>
<sequence>KLYHASSKNGKRMESYVDYAKERYGILPMIKSQEKPDRVLVRIKDLTGEKADETVWVRGRIHTSRAKGKTKPTDKLCTSKKKKVTEIHQDVPVIASMFHSIAMG</sequence>
<dbReference type="AlphaFoldDB" id="A0A8C5RLZ4"/>
<protein>
    <submittedName>
        <fullName evidence="1">Uncharacterized protein</fullName>
    </submittedName>
</protein>
<dbReference type="InterPro" id="IPR012340">
    <property type="entry name" value="NA-bd_OB-fold"/>
</dbReference>
<proteinExistence type="predicted"/>
<dbReference type="SUPFAM" id="SSF50249">
    <property type="entry name" value="Nucleic acid-binding proteins"/>
    <property type="match status" value="1"/>
</dbReference>
<accession>A0A8C5RLZ4</accession>
<evidence type="ECO:0000313" key="1">
    <source>
        <dbReference type="Ensembl" id="ENSLLTP00000004682.1"/>
    </source>
</evidence>
<dbReference type="Ensembl" id="ENSLLTT00000004876.1">
    <property type="protein sequence ID" value="ENSLLTP00000004682.1"/>
    <property type="gene ID" value="ENSLLTG00000003568.1"/>
</dbReference>
<reference evidence="1" key="2">
    <citation type="submission" date="2025-09" db="UniProtKB">
        <authorList>
            <consortium name="Ensembl"/>
        </authorList>
    </citation>
    <scope>IDENTIFICATION</scope>
</reference>
<evidence type="ECO:0000313" key="2">
    <source>
        <dbReference type="Proteomes" id="UP000694406"/>
    </source>
</evidence>
<dbReference type="GeneTree" id="ENSGT00950000186036"/>
<organism evidence="1 2">
    <name type="scientific">Laticauda laticaudata</name>
    <name type="common">Blue-ringed sea krait</name>
    <name type="synonym">Blue-lipped sea krait</name>
    <dbReference type="NCBI Taxonomy" id="8630"/>
    <lineage>
        <taxon>Eukaryota</taxon>
        <taxon>Metazoa</taxon>
        <taxon>Chordata</taxon>
        <taxon>Craniata</taxon>
        <taxon>Vertebrata</taxon>
        <taxon>Euteleostomi</taxon>
        <taxon>Lepidosauria</taxon>
        <taxon>Squamata</taxon>
        <taxon>Bifurcata</taxon>
        <taxon>Unidentata</taxon>
        <taxon>Episquamata</taxon>
        <taxon>Toxicofera</taxon>
        <taxon>Serpentes</taxon>
        <taxon>Colubroidea</taxon>
        <taxon>Elapidae</taxon>
        <taxon>Laticaudinae</taxon>
        <taxon>Laticauda</taxon>
    </lineage>
</organism>
<dbReference type="Proteomes" id="UP000694406">
    <property type="component" value="Unplaced"/>
</dbReference>
<name>A0A8C5RLZ4_LATLA</name>
<reference evidence="1" key="1">
    <citation type="submission" date="2025-08" db="UniProtKB">
        <authorList>
            <consortium name="Ensembl"/>
        </authorList>
    </citation>
    <scope>IDENTIFICATION</scope>
</reference>
<keyword evidence="2" id="KW-1185">Reference proteome</keyword>